<evidence type="ECO:0000313" key="1">
    <source>
        <dbReference type="EMBL" id="KPI39875.1"/>
    </source>
</evidence>
<dbReference type="Proteomes" id="UP000038010">
    <property type="component" value="Unassembled WGS sequence"/>
</dbReference>
<dbReference type="VEuPathDB" id="FungiDB:AB675_11502"/>
<evidence type="ECO:0000313" key="2">
    <source>
        <dbReference type="Proteomes" id="UP000038010"/>
    </source>
</evidence>
<dbReference type="AlphaFoldDB" id="A0A0N1HAQ5"/>
<comment type="caution">
    <text evidence="1">The sequence shown here is derived from an EMBL/GenBank/DDBJ whole genome shotgun (WGS) entry which is preliminary data.</text>
</comment>
<reference evidence="1 2" key="1">
    <citation type="submission" date="2015-06" db="EMBL/GenBank/DDBJ databases">
        <title>Draft genome of the ant-associated black yeast Phialophora attae CBS 131958.</title>
        <authorList>
            <person name="Moreno L.F."/>
            <person name="Stielow B.J."/>
            <person name="de Hoog S."/>
            <person name="Vicente V.A."/>
            <person name="Weiss V.A."/>
            <person name="de Vries M."/>
            <person name="Cruz L.M."/>
            <person name="Souza E.M."/>
        </authorList>
    </citation>
    <scope>NUCLEOTIDE SEQUENCE [LARGE SCALE GENOMIC DNA]</scope>
    <source>
        <strain evidence="1 2">CBS 131958</strain>
    </source>
</reference>
<dbReference type="GeneID" id="28732237"/>
<dbReference type="OrthoDB" id="10675752at2759"/>
<name>A0A0N1HAQ5_9EURO</name>
<dbReference type="EMBL" id="LFJN01000013">
    <property type="protein sequence ID" value="KPI39875.1"/>
    <property type="molecule type" value="Genomic_DNA"/>
</dbReference>
<organism evidence="1 2">
    <name type="scientific">Cyphellophora attinorum</name>
    <dbReference type="NCBI Taxonomy" id="1664694"/>
    <lineage>
        <taxon>Eukaryota</taxon>
        <taxon>Fungi</taxon>
        <taxon>Dikarya</taxon>
        <taxon>Ascomycota</taxon>
        <taxon>Pezizomycotina</taxon>
        <taxon>Eurotiomycetes</taxon>
        <taxon>Chaetothyriomycetidae</taxon>
        <taxon>Chaetothyriales</taxon>
        <taxon>Cyphellophoraceae</taxon>
        <taxon>Cyphellophora</taxon>
    </lineage>
</organism>
<sequence length="524" mass="58777">MSEDYRPPRRPVNQFTWVNYRDPQTERKSKANKAVVRKAAKLSTLTLTKRAEGPSVPASSTTALSFPWAIADDDQLTDEVHTRFGDDSLTQAVPSPLLRSGNSDPFDSLPFETTSLHFFLLNRYCESAHLKPTCRNSCPKVQDLRRKYLVPTFIHSPGTLHVALMHIERKWKIPDNAVHEAFQCSHQLGAIVELQKILQHTRDLVPIDAFTLIAKLCSAAVYAQDWVAEEAHSNGMAQLFIGHWDALAQHPLFVLGVFAFWSTIYIDGACCVEHQRADPLALASMMGLQIRNESNPSELARLPDAKRFNELHLAGLMSRSMLEAIPDLIRLSELVGQARARALAVEDAKELLRLKWGCSSALHHLTPTDGFDRTAFERILVPVLQLVLTLCINSSMTAVPEYYCPAITQRLAKVDLTPILQTSPEALLWICLVLGTCSVNSGVLQYEDFVDATTALVAGQLNVLDPEEALALARQFIWLLILMRQQSSSGVVPSGRRLQQRFRQGRIDQRQFLFIHRPGFELRS</sequence>
<keyword evidence="2" id="KW-1185">Reference proteome</keyword>
<protein>
    <submittedName>
        <fullName evidence="1">Uncharacterized protein</fullName>
    </submittedName>
</protein>
<gene>
    <name evidence="1" type="ORF">AB675_11502</name>
</gene>
<accession>A0A0N1HAQ5</accession>
<proteinExistence type="predicted"/>
<dbReference type="RefSeq" id="XP_017999838.1">
    <property type="nucleotide sequence ID" value="XM_018140356.1"/>
</dbReference>